<dbReference type="PROSITE" id="PS00201">
    <property type="entry name" value="FLAVODOXIN"/>
    <property type="match status" value="1"/>
</dbReference>
<name>H8I8H4_METCZ</name>
<dbReference type="AlphaFoldDB" id="H8I8H4"/>
<sequence>MNRPRILVVYTSRSGNTEALARALAEGAAEAGNRNVEVVVKKARDVSRQDVEEACALAFGSPTYYSYMSGELKALFDDALLYKDSFYSKPTVAFATGNGGQSKCVESIEAILELFEAMLIQKSDILSPGLAVQGNPDEGALRQAKAVGRKLGEAGVEYACRKGSEGIIVGKGK</sequence>
<dbReference type="EMBL" id="CP003243">
    <property type="protein sequence ID" value="AFC99450.1"/>
    <property type="molecule type" value="Genomic_DNA"/>
</dbReference>
<dbReference type="HOGENOM" id="CLU_051402_2_0_2"/>
<dbReference type="RefSeq" id="WP_014405289.1">
    <property type="nucleotide sequence ID" value="NC_017034.1"/>
</dbReference>
<dbReference type="PANTHER" id="PTHR43717:SF1">
    <property type="entry name" value="ANAEROBIC NITRIC OXIDE REDUCTASE FLAVORUBREDOXIN"/>
    <property type="match status" value="1"/>
</dbReference>
<evidence type="ECO:0000313" key="2">
    <source>
        <dbReference type="EMBL" id="AFC99450.1"/>
    </source>
</evidence>
<dbReference type="Gene3D" id="3.40.50.360">
    <property type="match status" value="1"/>
</dbReference>
<dbReference type="Pfam" id="PF00258">
    <property type="entry name" value="Flavodoxin_1"/>
    <property type="match status" value="1"/>
</dbReference>
<dbReference type="STRING" id="1041930.Mtc_0686"/>
<keyword evidence="3" id="KW-1185">Reference proteome</keyword>
<dbReference type="SUPFAM" id="SSF52218">
    <property type="entry name" value="Flavoproteins"/>
    <property type="match status" value="1"/>
</dbReference>
<dbReference type="GeneID" id="11970579"/>
<dbReference type="PROSITE" id="PS50902">
    <property type="entry name" value="FLAVODOXIN_LIKE"/>
    <property type="match status" value="1"/>
</dbReference>
<dbReference type="InterPro" id="IPR029039">
    <property type="entry name" value="Flavoprotein-like_sf"/>
</dbReference>
<feature type="domain" description="Flavodoxin-like" evidence="1">
    <location>
        <begin position="6"/>
        <end position="152"/>
    </location>
</feature>
<dbReference type="InterPro" id="IPR001226">
    <property type="entry name" value="Flavodoxin_CS"/>
</dbReference>
<dbReference type="eggNOG" id="arCOG00510">
    <property type="taxonomic scope" value="Archaea"/>
</dbReference>
<dbReference type="InterPro" id="IPR008254">
    <property type="entry name" value="Flavodoxin/NO_synth"/>
</dbReference>
<evidence type="ECO:0000259" key="1">
    <source>
        <dbReference type="PROSITE" id="PS50902"/>
    </source>
</evidence>
<organism evidence="2 3">
    <name type="scientific">Methanocella conradii (strain DSM 24694 / JCM 17849 / CGMCC 1.5162 / HZ254)</name>
    <dbReference type="NCBI Taxonomy" id="1041930"/>
    <lineage>
        <taxon>Archaea</taxon>
        <taxon>Methanobacteriati</taxon>
        <taxon>Methanobacteriota</taxon>
        <taxon>Stenosarchaea group</taxon>
        <taxon>Methanomicrobia</taxon>
        <taxon>Methanocellales</taxon>
        <taxon>Methanocellaceae</taxon>
        <taxon>Methanocella</taxon>
    </lineage>
</organism>
<dbReference type="GO" id="GO:0010181">
    <property type="term" value="F:FMN binding"/>
    <property type="evidence" value="ECO:0007669"/>
    <property type="project" value="InterPro"/>
</dbReference>
<dbReference type="Proteomes" id="UP000005233">
    <property type="component" value="Chromosome"/>
</dbReference>
<accession>H8I8H4</accession>
<dbReference type="GO" id="GO:0009055">
    <property type="term" value="F:electron transfer activity"/>
    <property type="evidence" value="ECO:0007669"/>
    <property type="project" value="InterPro"/>
</dbReference>
<evidence type="ECO:0000313" key="3">
    <source>
        <dbReference type="Proteomes" id="UP000005233"/>
    </source>
</evidence>
<proteinExistence type="predicted"/>
<protein>
    <submittedName>
        <fullName evidence="2">Flavoprotein</fullName>
    </submittedName>
</protein>
<gene>
    <name evidence="2" type="ordered locus">Mtc_0686</name>
</gene>
<dbReference type="KEGG" id="mez:Mtc_0686"/>
<dbReference type="PANTHER" id="PTHR43717">
    <property type="entry name" value="ANAEROBIC NITRIC OXIDE REDUCTASE FLAVORUBREDOXIN"/>
    <property type="match status" value="1"/>
</dbReference>
<reference evidence="2 3" key="1">
    <citation type="journal article" date="2012" name="J. Bacteriol.">
        <title>Complete genome sequence of a thermophilic methanogen, Methanocella conradii HZ254, isolated from Chinese rice field soil.</title>
        <authorList>
            <person name="Lu Z."/>
            <person name="Lu Y."/>
        </authorList>
    </citation>
    <scope>NUCLEOTIDE SEQUENCE [LARGE SCALE GENOMIC DNA]</scope>
    <source>
        <strain evidence="3">DSM 24694 / JCM 17849 / CGMCC 1.5162 / HZ254</strain>
    </source>
</reference>